<organism evidence="2 3">
    <name type="scientific">Candidatus Uhrbacteria bacterium RIFCSPHIGHO2_12_FULL_54_23</name>
    <dbReference type="NCBI Taxonomy" id="1802397"/>
    <lineage>
        <taxon>Bacteria</taxon>
        <taxon>Candidatus Uhriibacteriota</taxon>
    </lineage>
</organism>
<dbReference type="Proteomes" id="UP000176604">
    <property type="component" value="Unassembled WGS sequence"/>
</dbReference>
<dbReference type="Pfam" id="PF13413">
    <property type="entry name" value="HTH_25"/>
    <property type="match status" value="1"/>
</dbReference>
<protein>
    <recommendedName>
        <fullName evidence="4">HTH cro/C1-type domain-containing protein</fullName>
    </recommendedName>
</protein>
<dbReference type="InterPro" id="IPR010982">
    <property type="entry name" value="Lambda_DNA-bd_dom_sf"/>
</dbReference>
<dbReference type="AlphaFoldDB" id="A0A1F7UI21"/>
<dbReference type="EMBL" id="MGEF01000049">
    <property type="protein sequence ID" value="OGL77902.1"/>
    <property type="molecule type" value="Genomic_DNA"/>
</dbReference>
<dbReference type="STRING" id="1802397.A3J43_02995"/>
<dbReference type="InterPro" id="IPR013783">
    <property type="entry name" value="Ig-like_fold"/>
</dbReference>
<dbReference type="GO" id="GO:0003677">
    <property type="term" value="F:DNA binding"/>
    <property type="evidence" value="ECO:0007669"/>
    <property type="project" value="InterPro"/>
</dbReference>
<keyword evidence="1" id="KW-0812">Transmembrane</keyword>
<feature type="transmembrane region" description="Helical" evidence="1">
    <location>
        <begin position="116"/>
        <end position="134"/>
    </location>
</feature>
<gene>
    <name evidence="2" type="ORF">A3J43_02995</name>
</gene>
<dbReference type="Pfam" id="PF09136">
    <property type="entry name" value="Glucodextran_B"/>
    <property type="match status" value="1"/>
</dbReference>
<name>A0A1F7UI21_9BACT</name>
<sequence>MSAFRAKTIDHEATLAEILAAARARRGVTIADAARALNIQPHHLQAFEDGHVDALPGELYARKYLERYGHYLGVPADMLRARLEESLRGGLWARSPREIRVTHRHFAVWPQRIRRAAAGLAVVAVVGYFAYALAMRMQPPPLALDYPPDGLVTHVAAVTVSGKTEPEARLTMNGAAVPVGADGRFSIFLNMSDGINYIRLTAARRAGKEKVVEVKVIRE</sequence>
<keyword evidence="1" id="KW-0472">Membrane</keyword>
<accession>A0A1F7UI21</accession>
<dbReference type="PANTHER" id="PTHR34475">
    <property type="match status" value="1"/>
</dbReference>
<evidence type="ECO:0000313" key="3">
    <source>
        <dbReference type="Proteomes" id="UP000176604"/>
    </source>
</evidence>
<comment type="caution">
    <text evidence="2">The sequence shown here is derived from an EMBL/GenBank/DDBJ whole genome shotgun (WGS) entry which is preliminary data.</text>
</comment>
<evidence type="ECO:0008006" key="4">
    <source>
        <dbReference type="Google" id="ProtNLM"/>
    </source>
</evidence>
<proteinExistence type="predicted"/>
<dbReference type="Gene3D" id="2.60.40.10">
    <property type="entry name" value="Immunoglobulins"/>
    <property type="match status" value="1"/>
</dbReference>
<dbReference type="PANTHER" id="PTHR34475:SF1">
    <property type="entry name" value="CYTOSKELETON PROTEIN RODZ"/>
    <property type="match status" value="1"/>
</dbReference>
<dbReference type="Gene3D" id="1.10.260.40">
    <property type="entry name" value="lambda repressor-like DNA-binding domains"/>
    <property type="match status" value="1"/>
</dbReference>
<evidence type="ECO:0000256" key="1">
    <source>
        <dbReference type="SAM" id="Phobius"/>
    </source>
</evidence>
<keyword evidence="1" id="KW-1133">Transmembrane helix</keyword>
<dbReference type="InterPro" id="IPR050400">
    <property type="entry name" value="Bact_Cytoskel_RodZ"/>
</dbReference>
<dbReference type="SUPFAM" id="SSF47413">
    <property type="entry name" value="lambda repressor-like DNA-binding domains"/>
    <property type="match status" value="1"/>
</dbReference>
<evidence type="ECO:0000313" key="2">
    <source>
        <dbReference type="EMBL" id="OGL77902.1"/>
    </source>
</evidence>
<reference evidence="2 3" key="1">
    <citation type="journal article" date="2016" name="Nat. Commun.">
        <title>Thousands of microbial genomes shed light on interconnected biogeochemical processes in an aquifer system.</title>
        <authorList>
            <person name="Anantharaman K."/>
            <person name="Brown C.T."/>
            <person name="Hug L.A."/>
            <person name="Sharon I."/>
            <person name="Castelle C.J."/>
            <person name="Probst A.J."/>
            <person name="Thomas B.C."/>
            <person name="Singh A."/>
            <person name="Wilkins M.J."/>
            <person name="Karaoz U."/>
            <person name="Brodie E.L."/>
            <person name="Williams K.H."/>
            <person name="Hubbard S.S."/>
            <person name="Banfield J.F."/>
        </authorList>
    </citation>
    <scope>NUCLEOTIDE SEQUENCE [LARGE SCALE GENOMIC DNA]</scope>
</reference>